<reference evidence="2" key="1">
    <citation type="journal article" date="2021" name="Cell">
        <title>Tracing the genetic footprints of vertebrate landing in non-teleost ray-finned fishes.</title>
        <authorList>
            <person name="Bi X."/>
            <person name="Wang K."/>
            <person name="Yang L."/>
            <person name="Pan H."/>
            <person name="Jiang H."/>
            <person name="Wei Q."/>
            <person name="Fang M."/>
            <person name="Yu H."/>
            <person name="Zhu C."/>
            <person name="Cai Y."/>
            <person name="He Y."/>
            <person name="Gan X."/>
            <person name="Zeng H."/>
            <person name="Yu D."/>
            <person name="Zhu Y."/>
            <person name="Jiang H."/>
            <person name="Qiu Q."/>
            <person name="Yang H."/>
            <person name="Zhang Y.E."/>
            <person name="Wang W."/>
            <person name="Zhu M."/>
            <person name="He S."/>
            <person name="Zhang G."/>
        </authorList>
    </citation>
    <scope>NUCLEOTIDE SEQUENCE</scope>
    <source>
        <strain evidence="2">Allg_001</strain>
    </source>
</reference>
<dbReference type="Pfam" id="PF14517">
    <property type="entry name" value="Tachylectin"/>
    <property type="match status" value="1"/>
</dbReference>
<keyword evidence="3" id="KW-1185">Reference proteome</keyword>
<dbReference type="SUPFAM" id="SSF56973">
    <property type="entry name" value="Aerolisin/ETX pore-forming domain"/>
    <property type="match status" value="1"/>
</dbReference>
<dbReference type="InterPro" id="IPR023294">
    <property type="entry name" value="Tachylectin2"/>
</dbReference>
<feature type="non-terminal residue" evidence="2">
    <location>
        <position position="411"/>
    </location>
</feature>
<dbReference type="Gene3D" id="2.115.10.10">
    <property type="entry name" value="Tachylectin 2"/>
    <property type="match status" value="1"/>
</dbReference>
<dbReference type="InterPro" id="IPR004991">
    <property type="entry name" value="Aerolysin-like"/>
</dbReference>
<dbReference type="InterPro" id="IPR053237">
    <property type="entry name" value="Natterin_C"/>
</dbReference>
<evidence type="ECO:0000313" key="2">
    <source>
        <dbReference type="EMBL" id="MBN3312669.1"/>
    </source>
</evidence>
<dbReference type="CDD" id="cd20229">
    <property type="entry name" value="PFM_tachylectin-like"/>
    <property type="match status" value="1"/>
</dbReference>
<accession>A0A8J7NIK7</accession>
<dbReference type="Pfam" id="PF03318">
    <property type="entry name" value="ETX_MTX2"/>
    <property type="match status" value="1"/>
</dbReference>
<sequence length="411" mass="45018">MVLFAMERSGRIKIGLPPNNYNDNFSEYSKYVGNLQGISHVAFSPQGTMFAVRDAQLYSGSPPANPEENWLKQKARCVGRSGWDQVHSLFFHPNGTLYVVMKSGELYRGPPPENEYVSWMYRVATKIGTGGWCFPSLFFDPAGILYTVTTEGKLLKGSPPNDMNYNWYKNSEIIGSGGWTELTHFMAFSPDGNLWCVSKNGGKIYTAPPPRFASDNWIGRAQNLGSGYNQFPILALTQDKTISQILSLDFSVKDAKILSKEPLTVGQHDCDNSTGSVPYTATFQFSETITLESSFAHSHEFTVAVGASTTFKAGIPLLAANETTVSINASTTHNWSFTETERKEIVNTSSLSATVPPGEAVRFKAVVQKGIIDVPYTAKVLTVFGHQATITGTWTGASVSKVAIKEEPIVN</sequence>
<dbReference type="PANTHER" id="PTHR39244">
    <property type="entry name" value="NATTERIN-4"/>
    <property type="match status" value="1"/>
</dbReference>
<evidence type="ECO:0000313" key="3">
    <source>
        <dbReference type="Proteomes" id="UP000736164"/>
    </source>
</evidence>
<gene>
    <name evidence="2" type="primary">Tal2_1</name>
    <name evidence="2" type="ORF">GTO95_0017775</name>
</gene>
<dbReference type="AlphaFoldDB" id="A0A8J7NIK7"/>
<feature type="domain" description="Tachylectin 2" evidence="1">
    <location>
        <begin position="5"/>
        <end position="231"/>
    </location>
</feature>
<proteinExistence type="predicted"/>
<feature type="non-terminal residue" evidence="2">
    <location>
        <position position="1"/>
    </location>
</feature>
<dbReference type="InterPro" id="IPR036813">
    <property type="entry name" value="Tachylectin2_sf"/>
</dbReference>
<dbReference type="Gene3D" id="2.170.15.10">
    <property type="entry name" value="Proaerolysin, chain A, domain 3"/>
    <property type="match status" value="1"/>
</dbReference>
<comment type="caution">
    <text evidence="2">The sequence shown here is derived from an EMBL/GenBank/DDBJ whole genome shotgun (WGS) entry which is preliminary data.</text>
</comment>
<name>A0A8J7NIK7_ATRSP</name>
<dbReference type="EMBL" id="JAAWVO010007475">
    <property type="protein sequence ID" value="MBN3312669.1"/>
    <property type="molecule type" value="Genomic_DNA"/>
</dbReference>
<dbReference type="PANTHER" id="PTHR39244:SF5">
    <property type="entry name" value="NATTERIN-3-LIKE"/>
    <property type="match status" value="1"/>
</dbReference>
<dbReference type="SUPFAM" id="SSF50934">
    <property type="entry name" value="Tachylectin-2"/>
    <property type="match status" value="1"/>
</dbReference>
<dbReference type="Proteomes" id="UP000736164">
    <property type="component" value="Unassembled WGS sequence"/>
</dbReference>
<evidence type="ECO:0000259" key="1">
    <source>
        <dbReference type="Pfam" id="PF14517"/>
    </source>
</evidence>
<protein>
    <submittedName>
        <fullName evidence="2">TAL2 protein</fullName>
    </submittedName>
</protein>
<organism evidence="2 3">
    <name type="scientific">Atractosteus spatula</name>
    <name type="common">Alligator gar</name>
    <name type="synonym">Lepisosteus spatula</name>
    <dbReference type="NCBI Taxonomy" id="7917"/>
    <lineage>
        <taxon>Eukaryota</taxon>
        <taxon>Metazoa</taxon>
        <taxon>Chordata</taxon>
        <taxon>Craniata</taxon>
        <taxon>Vertebrata</taxon>
        <taxon>Euteleostomi</taxon>
        <taxon>Actinopterygii</taxon>
        <taxon>Neopterygii</taxon>
        <taxon>Holostei</taxon>
        <taxon>Semionotiformes</taxon>
        <taxon>Lepisosteidae</taxon>
        <taxon>Atractosteus</taxon>
    </lineage>
</organism>